<dbReference type="EMBL" id="JBHSQO010000036">
    <property type="protein sequence ID" value="MFC6092991.1"/>
    <property type="molecule type" value="Genomic_DNA"/>
</dbReference>
<evidence type="ECO:0000313" key="11">
    <source>
        <dbReference type="EMBL" id="MFC6092991.1"/>
    </source>
</evidence>
<dbReference type="PROSITE" id="PS00012">
    <property type="entry name" value="PHOSPHOPANTETHEINE"/>
    <property type="match status" value="1"/>
</dbReference>
<dbReference type="InterPro" id="IPR057737">
    <property type="entry name" value="Condensation_MtbB-like"/>
</dbReference>
<dbReference type="InterPro" id="IPR006162">
    <property type="entry name" value="Ppantetheine_attach_site"/>
</dbReference>
<feature type="domain" description="Carrier" evidence="10">
    <location>
        <begin position="1050"/>
        <end position="1124"/>
    </location>
</feature>
<reference evidence="12" key="1">
    <citation type="journal article" date="2019" name="Int. J. Syst. Evol. Microbiol.">
        <title>The Global Catalogue of Microorganisms (GCM) 10K type strain sequencing project: providing services to taxonomists for standard genome sequencing and annotation.</title>
        <authorList>
            <consortium name="The Broad Institute Genomics Platform"/>
            <consortium name="The Broad Institute Genome Sequencing Center for Infectious Disease"/>
            <person name="Wu L."/>
            <person name="Ma J."/>
        </authorList>
    </citation>
    <scope>NUCLEOTIDE SEQUENCE [LARGE SCALE GENOMIC DNA]</scope>
    <source>
        <strain evidence="12">CGMCC 4.7246</strain>
    </source>
</reference>
<dbReference type="InterPro" id="IPR000873">
    <property type="entry name" value="AMP-dep_synth/lig_dom"/>
</dbReference>
<dbReference type="Pfam" id="PF00501">
    <property type="entry name" value="AMP-binding"/>
    <property type="match status" value="1"/>
</dbReference>
<dbReference type="Gene3D" id="3.30.300.30">
    <property type="match status" value="1"/>
</dbReference>
<dbReference type="SMART" id="SM00823">
    <property type="entry name" value="PKS_PP"/>
    <property type="match status" value="2"/>
</dbReference>
<gene>
    <name evidence="11" type="ORF">ACFP3R_27280</name>
</gene>
<sequence length="1557" mass="166759">MTGSTVPGAGVDPLVEQVAALVAGVLGDVGAPRAVDRPVFPESLEALRIKSALDASHGTDVPLSLLFEGCTAEGLAEFIRVQEPVLGAPRRRIEHDAAARFEPFPLTDVQQAYRLGSDDLELGGRSAHFYLEVDFLTAGAEEVEEALNRLIARHDMLRAVVRPDGRQQVLADVPRYRVRHADLAQLPEAEARSRLEATRAELSGQVFDHGSWPLYEVRGHTLADGALRLHLSVDLVMLDASSVQLLLTELIGLVLDPDREDPPPAVVFRDVVRAAAHEDEAHARARRYWLDRLAALPPSPRLPVRPGPMPTRPAFTRRQVRLPAHAWEGLRGLSRTIGVTPSVLLCAAYAEVLRVWSASARFTLTLTLADRPALHADVERVVGDFTGTLLLECDLDRSGSVAESAATIQARLRADLAHTGFGGVRVRRELARRGARADMPVVFTSLLREPGGLGALEGVAFDVVHAVSQTPQVYLDNQALLLGGGLVVAWDAVDEVFPAGVLDDMFTAYVDLLDRLARDEAVVGAPAPVSPPARSLAVRARVNDTAGPLPEEPIHAAVDRQVALRGDAPAVITDGRVLTFRELDARANQVAHRVRALGAGRGDLVGVVMRKGWEQVVAVLGVVRAGAAYLPVDAGLPAARIAQLLSAGRVSAALTQVGMDLPAGVAVQAVGERPWEGVPGEPVDGPVAHPDDLAYVIFTSGSTGVPKGVMTSHRSAVNTLSDVNERFGVGPDDRVLGVSSLSFDLSVYDVFGVLGAGGAVVLPGVEDVRDPGRLAGLARRYGVTLWNTVPALFEMLVEHCEQSGEPLPGALRLVLLSGDWIPLPLPGRVSGPALHGLGGATEAAIWSTWHPITGVEPGWRSIPYGTPLRNQSFHVLDEVMRPKPDLVPGELFIGGAGVARGYWEQPARTAESFPRHPVTGERLYRTGDLGRYLPDGSIEFLGRRDDQVKIGGHRVEPGEVEAVLGGHAGVRAAVVVATGEPTGAKRLVAYAVPAAGADVDAAGLTAFLGRRLPAYSVPAAVVLLPSLPLSANGKVDRAALPAPEPDPVDPPSTPVERALARAWTAVLGVERVGRHDDFFALGGDSLLGMRVVARIAEQGLHLTAGEFHRNPTVARQAAVARTRTAVDDDTPGAEASSGAIGLTPGQRWFFELGLHDPDHWNGMWPVFEVDRLDTGLLARALHLVVGRHEALRTRFRARNGRWTAEIADPAAPDPAAPDPVVEVSLADVPDDELERRVGEHVAERNASLDLADGPLVRLTYFDLGPARRPRLLVSAHWLVMDYYSSRVFFEDLRTAYSALVSGEPPRLPPRTASPSTCLARLEEHAAGDDLAAELPRWSALADLDPPPLPVDHRLGENTQASAARHFVRGGKPAARDELLTALVRAVTAWTGQAELLVELEGHGRGRALGELDVSRTVARLSTLTPVLLRADGPTSVRDQLAAVPDDGAGYGVLRHLHPDPGVRDRLAAVPRPQVGFNFWGDVSEFFSADARPLVDSFGHHRGDLDHRPRVLDLTALVVAGELWLIWGYSTNLHRGSTIRALADRFTAELAAAAAERR</sequence>
<dbReference type="InterPro" id="IPR001242">
    <property type="entry name" value="Condensation_dom"/>
</dbReference>
<evidence type="ECO:0000256" key="2">
    <source>
        <dbReference type="ARBA" id="ARBA00005102"/>
    </source>
</evidence>
<dbReference type="Gene3D" id="3.30.559.30">
    <property type="entry name" value="Nonribosomal peptide synthetase, condensation domain"/>
    <property type="match status" value="2"/>
</dbReference>
<evidence type="ECO:0000256" key="8">
    <source>
        <dbReference type="ARBA" id="ARBA00033440"/>
    </source>
</evidence>
<dbReference type="RefSeq" id="WP_380639741.1">
    <property type="nucleotide sequence ID" value="NZ_JBHSQO010000036.1"/>
</dbReference>
<dbReference type="Proteomes" id="UP001596220">
    <property type="component" value="Unassembled WGS sequence"/>
</dbReference>
<organism evidence="11 12">
    <name type="scientific">Saccharothrix lopnurensis</name>
    <dbReference type="NCBI Taxonomy" id="1670621"/>
    <lineage>
        <taxon>Bacteria</taxon>
        <taxon>Bacillati</taxon>
        <taxon>Actinomycetota</taxon>
        <taxon>Actinomycetes</taxon>
        <taxon>Pseudonocardiales</taxon>
        <taxon>Pseudonocardiaceae</taxon>
        <taxon>Saccharothrix</taxon>
    </lineage>
</organism>
<name>A0ABW1PBS2_9PSEU</name>
<keyword evidence="7" id="KW-0436">Ligase</keyword>
<evidence type="ECO:0000256" key="5">
    <source>
        <dbReference type="ARBA" id="ARBA00022450"/>
    </source>
</evidence>
<feature type="coiled-coil region" evidence="9">
    <location>
        <begin position="133"/>
        <end position="160"/>
    </location>
</feature>
<keyword evidence="9" id="KW-0175">Coiled coil</keyword>
<dbReference type="PANTHER" id="PTHR45527">
    <property type="entry name" value="NONRIBOSOMAL PEPTIDE SYNTHETASE"/>
    <property type="match status" value="1"/>
</dbReference>
<dbReference type="Gene3D" id="2.30.38.10">
    <property type="entry name" value="Luciferase, Domain 3"/>
    <property type="match status" value="1"/>
</dbReference>
<evidence type="ECO:0000259" key="10">
    <source>
        <dbReference type="PROSITE" id="PS50075"/>
    </source>
</evidence>
<dbReference type="InterPro" id="IPR020806">
    <property type="entry name" value="PKS_PP-bd"/>
</dbReference>
<comment type="cofactor">
    <cofactor evidence="1">
        <name>pantetheine 4'-phosphate</name>
        <dbReference type="ChEBI" id="CHEBI:47942"/>
    </cofactor>
</comment>
<evidence type="ECO:0000313" key="12">
    <source>
        <dbReference type="Proteomes" id="UP001596220"/>
    </source>
</evidence>
<dbReference type="PROSITE" id="PS50075">
    <property type="entry name" value="CARRIER"/>
    <property type="match status" value="1"/>
</dbReference>
<dbReference type="PROSITE" id="PS00455">
    <property type="entry name" value="AMP_BINDING"/>
    <property type="match status" value="1"/>
</dbReference>
<dbReference type="PANTHER" id="PTHR45527:SF10">
    <property type="entry name" value="PYOCHELIN SYNTHASE PCHF"/>
    <property type="match status" value="1"/>
</dbReference>
<dbReference type="NCBIfam" id="TIGR01733">
    <property type="entry name" value="AA-adenyl-dom"/>
    <property type="match status" value="1"/>
</dbReference>
<dbReference type="Gene3D" id="3.40.50.980">
    <property type="match status" value="2"/>
</dbReference>
<evidence type="ECO:0000256" key="3">
    <source>
        <dbReference type="ARBA" id="ARBA00007380"/>
    </source>
</evidence>
<proteinExistence type="inferred from homology"/>
<dbReference type="Gene3D" id="3.30.559.10">
    <property type="entry name" value="Chloramphenicol acetyltransferase-like domain"/>
    <property type="match status" value="2"/>
</dbReference>
<dbReference type="SUPFAM" id="SSF56801">
    <property type="entry name" value="Acetyl-CoA synthetase-like"/>
    <property type="match status" value="1"/>
</dbReference>
<accession>A0ABW1PBS2</accession>
<dbReference type="Gene3D" id="1.10.1200.10">
    <property type="entry name" value="ACP-like"/>
    <property type="match status" value="1"/>
</dbReference>
<evidence type="ECO:0000256" key="7">
    <source>
        <dbReference type="ARBA" id="ARBA00022598"/>
    </source>
</evidence>
<evidence type="ECO:0000256" key="1">
    <source>
        <dbReference type="ARBA" id="ARBA00001957"/>
    </source>
</evidence>
<dbReference type="InterPro" id="IPR010071">
    <property type="entry name" value="AA_adenyl_dom"/>
</dbReference>
<dbReference type="Pfam" id="PF00668">
    <property type="entry name" value="Condensation"/>
    <property type="match status" value="2"/>
</dbReference>
<comment type="similarity">
    <text evidence="3">Belongs to the ATP-dependent AMP-binding enzyme family. MbtB subfamily.</text>
</comment>
<evidence type="ECO:0000256" key="9">
    <source>
        <dbReference type="SAM" id="Coils"/>
    </source>
</evidence>
<evidence type="ECO:0000256" key="6">
    <source>
        <dbReference type="ARBA" id="ARBA00022553"/>
    </source>
</evidence>
<comment type="pathway">
    <text evidence="2">Siderophore biosynthesis; mycobactin biosynthesis.</text>
</comment>
<dbReference type="InterPro" id="IPR036736">
    <property type="entry name" value="ACP-like_sf"/>
</dbReference>
<dbReference type="SUPFAM" id="SSF47336">
    <property type="entry name" value="ACP-like"/>
    <property type="match status" value="2"/>
</dbReference>
<keyword evidence="12" id="KW-1185">Reference proteome</keyword>
<dbReference type="CDD" id="cd12114">
    <property type="entry name" value="A_NRPS_TlmIV_like"/>
    <property type="match status" value="1"/>
</dbReference>
<protein>
    <recommendedName>
        <fullName evidence="4">Phenyloxazoline synthase MbtB</fullName>
    </recommendedName>
    <alternativeName>
        <fullName evidence="8">Mycobactin synthetase protein B</fullName>
    </alternativeName>
</protein>
<dbReference type="InterPro" id="IPR025110">
    <property type="entry name" value="AMP-bd_C"/>
</dbReference>
<keyword evidence="6" id="KW-0597">Phosphoprotein</keyword>
<dbReference type="InterPro" id="IPR020845">
    <property type="entry name" value="AMP-binding_CS"/>
</dbReference>
<dbReference type="CDD" id="cd19535">
    <property type="entry name" value="Cyc_NRPS"/>
    <property type="match status" value="1"/>
</dbReference>
<dbReference type="Pfam" id="PF13193">
    <property type="entry name" value="AMP-binding_C"/>
    <property type="match status" value="1"/>
</dbReference>
<dbReference type="InterPro" id="IPR045851">
    <property type="entry name" value="AMP-bd_C_sf"/>
</dbReference>
<comment type="caution">
    <text evidence="11">The sequence shown here is derived from an EMBL/GenBank/DDBJ whole genome shotgun (WGS) entry which is preliminary data.</text>
</comment>
<dbReference type="InterPro" id="IPR023213">
    <property type="entry name" value="CAT-like_dom_sf"/>
</dbReference>
<keyword evidence="5" id="KW-0596">Phosphopantetheine</keyword>
<dbReference type="InterPro" id="IPR009081">
    <property type="entry name" value="PP-bd_ACP"/>
</dbReference>
<dbReference type="SUPFAM" id="SSF52777">
    <property type="entry name" value="CoA-dependent acyltransferases"/>
    <property type="match status" value="4"/>
</dbReference>
<dbReference type="Pfam" id="PF00550">
    <property type="entry name" value="PP-binding"/>
    <property type="match status" value="1"/>
</dbReference>
<evidence type="ECO:0000256" key="4">
    <source>
        <dbReference type="ARBA" id="ARBA00016743"/>
    </source>
</evidence>